<evidence type="ECO:0000313" key="4">
    <source>
        <dbReference type="Proteomes" id="UP000006365"/>
    </source>
</evidence>
<dbReference type="Proteomes" id="UP000006365">
    <property type="component" value="Chromosome"/>
</dbReference>
<protein>
    <recommendedName>
        <fullName evidence="2">Prenyltransferase alpha-alpha toroid domain-containing protein</fullName>
    </recommendedName>
</protein>
<dbReference type="EMBL" id="CP002364">
    <property type="protein sequence ID" value="ADW17837.1"/>
    <property type="molecule type" value="Genomic_DNA"/>
</dbReference>
<dbReference type="Gene3D" id="1.50.10.20">
    <property type="match status" value="2"/>
</dbReference>
<name>A0A7U3YLY0_DESPD</name>
<feature type="domain" description="Prenyltransferase alpha-alpha toroid" evidence="2">
    <location>
        <begin position="222"/>
        <end position="278"/>
    </location>
</feature>
<dbReference type="RefSeq" id="WP_015724378.1">
    <property type="nucleotide sequence ID" value="NC_014972.1"/>
</dbReference>
<evidence type="ECO:0000259" key="2">
    <source>
        <dbReference type="Pfam" id="PF00432"/>
    </source>
</evidence>
<evidence type="ECO:0000256" key="1">
    <source>
        <dbReference type="ARBA" id="ARBA00022737"/>
    </source>
</evidence>
<feature type="domain" description="Prenyltransferase alpha-alpha toroid" evidence="2">
    <location>
        <begin position="76"/>
        <end position="212"/>
    </location>
</feature>
<sequence>MIIDLFRIKQDTSQYILERSCPRGGFCFYRLDEPSPQDTYFALATLDLLQVHYDIKPTIRYLQAIQQPDGGYVSLAQAFFVLSSLHLLERQPLFDPAAGVDIFTIQLVDLALRPADASPSLFHAIDQLATLRAILGLEWQYTQRTAILQVIESFHHQTNGGFGMESSATLPDTYRVTRILKHLDSTVPLDTLVPFLRACEHPVFGFTGKPGTALFFLEYLHAGLALCRELACIPTFPAACLSALLRCQTDTGGFARAHLAIASMDDTYRAIHGLTLLEQTGTL</sequence>
<dbReference type="KEGG" id="dpr:Despr_1685"/>
<dbReference type="SUPFAM" id="SSF48239">
    <property type="entry name" value="Terpenoid cyclases/Protein prenyltransferases"/>
    <property type="match status" value="2"/>
</dbReference>
<dbReference type="GO" id="GO:0003824">
    <property type="term" value="F:catalytic activity"/>
    <property type="evidence" value="ECO:0007669"/>
    <property type="project" value="InterPro"/>
</dbReference>
<dbReference type="InterPro" id="IPR001330">
    <property type="entry name" value="Prenyltrans"/>
</dbReference>
<evidence type="ECO:0000313" key="3">
    <source>
        <dbReference type="EMBL" id="ADW17837.1"/>
    </source>
</evidence>
<gene>
    <name evidence="3" type="ordered locus">Despr_1685</name>
</gene>
<dbReference type="Pfam" id="PF00432">
    <property type="entry name" value="Prenyltrans"/>
    <property type="match status" value="3"/>
</dbReference>
<accession>A0A7U3YLY0</accession>
<feature type="domain" description="Prenyltransferase alpha-alpha toroid" evidence="2">
    <location>
        <begin position="9"/>
        <end position="75"/>
    </location>
</feature>
<proteinExistence type="predicted"/>
<keyword evidence="1" id="KW-0677">Repeat</keyword>
<dbReference type="AlphaFoldDB" id="A0A7U3YLY0"/>
<keyword evidence="4" id="KW-1185">Reference proteome</keyword>
<reference evidence="3 4" key="1">
    <citation type="journal article" date="2011" name="Stand. Genomic Sci.">
        <title>Complete genome sequence of Desulfobulbus propionicus type strain (1pr3).</title>
        <authorList>
            <person name="Pagani I."/>
            <person name="Lapidus A."/>
            <person name="Nolan M."/>
            <person name="Lucas S."/>
            <person name="Hammon N."/>
            <person name="Deshpande S."/>
            <person name="Cheng J.F."/>
            <person name="Chertkov O."/>
            <person name="Davenport K."/>
            <person name="Tapia R."/>
            <person name="Han C."/>
            <person name="Goodwin L."/>
            <person name="Pitluck S."/>
            <person name="Liolios K."/>
            <person name="Mavromatis K."/>
            <person name="Ivanova N."/>
            <person name="Mikhailova N."/>
            <person name="Pati A."/>
            <person name="Chen A."/>
            <person name="Palaniappan K."/>
            <person name="Land M."/>
            <person name="Hauser L."/>
            <person name="Chang Y.J."/>
            <person name="Jeffries C.D."/>
            <person name="Detter J.C."/>
            <person name="Brambilla E."/>
            <person name="Kannan K.P."/>
            <person name="Djao O.D."/>
            <person name="Rohde M."/>
            <person name="Pukall R."/>
            <person name="Spring S."/>
            <person name="Goker M."/>
            <person name="Sikorski J."/>
            <person name="Woyke T."/>
            <person name="Bristow J."/>
            <person name="Eisen J.A."/>
            <person name="Markowitz V."/>
            <person name="Hugenholtz P."/>
            <person name="Kyrpides N.C."/>
            <person name="Klenk H.P."/>
        </authorList>
    </citation>
    <scope>NUCLEOTIDE SEQUENCE [LARGE SCALE GENOMIC DNA]</scope>
    <source>
        <strain evidence="4">ATCC 33891 / DSM 2032 / 1pr3</strain>
    </source>
</reference>
<dbReference type="InterPro" id="IPR008930">
    <property type="entry name" value="Terpenoid_cyclase/PrenylTrfase"/>
</dbReference>
<organism evidence="3 4">
    <name type="scientific">Desulfobulbus propionicus (strain ATCC 33891 / DSM 2032 / VKM B-1956 / 1pr3)</name>
    <dbReference type="NCBI Taxonomy" id="577650"/>
    <lineage>
        <taxon>Bacteria</taxon>
        <taxon>Pseudomonadati</taxon>
        <taxon>Thermodesulfobacteriota</taxon>
        <taxon>Desulfobulbia</taxon>
        <taxon>Desulfobulbales</taxon>
        <taxon>Desulfobulbaceae</taxon>
        <taxon>Desulfobulbus</taxon>
    </lineage>
</organism>